<organism evidence="2 3">
    <name type="scientific">Shewanella youngdeokensis</name>
    <dbReference type="NCBI Taxonomy" id="2999068"/>
    <lineage>
        <taxon>Bacteria</taxon>
        <taxon>Pseudomonadati</taxon>
        <taxon>Pseudomonadota</taxon>
        <taxon>Gammaproteobacteria</taxon>
        <taxon>Alteromonadales</taxon>
        <taxon>Shewanellaceae</taxon>
        <taxon>Shewanella</taxon>
    </lineage>
</organism>
<protein>
    <submittedName>
        <fullName evidence="2">Cupin domain-containing protein</fullName>
    </submittedName>
</protein>
<dbReference type="InterPro" id="IPR014710">
    <property type="entry name" value="RmlC-like_jellyroll"/>
</dbReference>
<name>A0ABZ0K2Z3_9GAMM</name>
<dbReference type="EMBL" id="CP136522">
    <property type="protein sequence ID" value="WOT06938.1"/>
    <property type="molecule type" value="Genomic_DNA"/>
</dbReference>
<proteinExistence type="predicted"/>
<feature type="domain" description="ChrR-like cupin" evidence="1">
    <location>
        <begin position="8"/>
        <end position="110"/>
    </location>
</feature>
<dbReference type="InterPro" id="IPR025979">
    <property type="entry name" value="ChrR-like_cupin_dom"/>
</dbReference>
<evidence type="ECO:0000313" key="3">
    <source>
        <dbReference type="Proteomes" id="UP001529491"/>
    </source>
</evidence>
<dbReference type="SUPFAM" id="SSF51182">
    <property type="entry name" value="RmlC-like cupins"/>
    <property type="match status" value="2"/>
</dbReference>
<keyword evidence="3" id="KW-1185">Reference proteome</keyword>
<dbReference type="CDD" id="cd20303">
    <property type="entry name" value="cupin_ChrR_1"/>
    <property type="match status" value="2"/>
</dbReference>
<evidence type="ECO:0000313" key="2">
    <source>
        <dbReference type="EMBL" id="WOT06938.1"/>
    </source>
</evidence>
<reference evidence="2 3" key="1">
    <citation type="submission" date="2023-10" db="EMBL/GenBank/DDBJ databases">
        <title>Complete genome sequence of Shewanella sp. DAU334.</title>
        <authorList>
            <person name="Lee Y.-S."/>
            <person name="Jeong H.-R."/>
            <person name="Hwang E.-J."/>
            <person name="Choi Y.-L."/>
            <person name="Kim G.-D."/>
        </authorList>
    </citation>
    <scope>NUCLEOTIDE SEQUENCE [LARGE SCALE GENOMIC DNA]</scope>
    <source>
        <strain evidence="2 3">DAU334</strain>
    </source>
</reference>
<dbReference type="Pfam" id="PF12973">
    <property type="entry name" value="Cupin_7"/>
    <property type="match status" value="2"/>
</dbReference>
<sequence length="218" mass="24571">MLNMDMSQKVLINTQDAPWVASPSPSVFRKPLERTAAESGHTTSIVKYLAGASFKRHSHPCGEEILVLEGVFSDEEGDYPSGTYIRNPPGSSHTPFSQHGCTLLVKLNQFDERDLAVVRINTLNHGWRAGIGGLMVMPLYDFEHEHAALVKWPAGEQFQAHCHFGGEEVFVISGEFNDEHGRYPKYSWLRSPHMSQHQPFVEQETVIWVKTGHLYLAK</sequence>
<dbReference type="InterPro" id="IPR011051">
    <property type="entry name" value="RmlC_Cupin_sf"/>
</dbReference>
<gene>
    <name evidence="2" type="ORF">RGE70_02695</name>
</gene>
<evidence type="ECO:0000259" key="1">
    <source>
        <dbReference type="Pfam" id="PF12973"/>
    </source>
</evidence>
<accession>A0ABZ0K2Z3</accession>
<feature type="domain" description="ChrR-like cupin" evidence="1">
    <location>
        <begin position="119"/>
        <end position="214"/>
    </location>
</feature>
<dbReference type="Gene3D" id="2.60.120.10">
    <property type="entry name" value="Jelly Rolls"/>
    <property type="match status" value="1"/>
</dbReference>
<dbReference type="Proteomes" id="UP001529491">
    <property type="component" value="Chromosome"/>
</dbReference>
<dbReference type="RefSeq" id="WP_310472900.1">
    <property type="nucleotide sequence ID" value="NZ_CP136522.1"/>
</dbReference>